<accession>V4GXQ5</accession>
<dbReference type="AlphaFoldDB" id="V4GXQ5"/>
<reference evidence="2 3" key="1">
    <citation type="journal article" date="2013" name="Genome Announc.">
        <title>Draft Genome Sequence of 'Candidatus Halobonum tyrrellensis' Strain G22, Isolated from the Hypersaline Waters of Lake Tyrrell, Australia.</title>
        <authorList>
            <person name="Ugalde J.A."/>
            <person name="Narasingarao P."/>
            <person name="Kuo S."/>
            <person name="Podell S."/>
            <person name="Allen E.E."/>
        </authorList>
    </citation>
    <scope>NUCLEOTIDE SEQUENCE [LARGE SCALE GENOMIC DNA]</scope>
    <source>
        <strain evidence="2 3">G22</strain>
    </source>
</reference>
<keyword evidence="3" id="KW-1185">Reference proteome</keyword>
<keyword evidence="1" id="KW-0812">Transmembrane</keyword>
<proteinExistence type="predicted"/>
<evidence type="ECO:0000313" key="2">
    <source>
        <dbReference type="EMBL" id="ESP89941.1"/>
    </source>
</evidence>
<keyword evidence="1" id="KW-0472">Membrane</keyword>
<dbReference type="eggNOG" id="arCOG02079">
    <property type="taxonomic scope" value="Archaea"/>
</dbReference>
<dbReference type="PANTHER" id="PTHR35902:SF3">
    <property type="entry name" value="NPCBM-ASSOCIATED, NEW3 DOMAIN OF ALPHA-GALACTOSIDASE"/>
    <property type="match status" value="1"/>
</dbReference>
<evidence type="ECO:0000313" key="3">
    <source>
        <dbReference type="Proteomes" id="UP000017840"/>
    </source>
</evidence>
<dbReference type="EMBL" id="ASGZ01000002">
    <property type="protein sequence ID" value="ESP89941.1"/>
    <property type="molecule type" value="Genomic_DNA"/>
</dbReference>
<comment type="caution">
    <text evidence="2">The sequence shown here is derived from an EMBL/GenBank/DDBJ whole genome shotgun (WGS) entry which is preliminary data.</text>
</comment>
<name>V4GXQ5_9EURY</name>
<feature type="transmembrane region" description="Helical" evidence="1">
    <location>
        <begin position="504"/>
        <end position="525"/>
    </location>
</feature>
<sequence length="529" mass="56325">MALVAMLLVPGVALAGYTGSPDIEVFAPDNTLEPGAETTLAVQLTNAGDSRQVNFRSGAPSTPSADQQAQVTTARDLSVELESGSAPVDVKTNEIALGALQDGGVTDAEFRVSVHEDAEPGEYRLPIDISYRHVESVDYTGEVLDRDDVTEDEYVTIEITDSARFEIVNITTDAQVGGTGPVALTMENVGSAEASDATVTLQSMSGDVTFGQSASTSRYVGNWSADGRQTVRVQAAVASGALTEPYAVQASVQYDDEDGVTTESQPLSTGIVPEPEQEFSLDADESTLRVGREGNLSGSITNRGPSTAHDAVVVFSPSSQNVNAQETEFSLGTLEAGESAEFSVPVEVSQNSEPGQRQFAFQVQYLDSDDDQRQSSQLNVQADVQPQRDRFDVRLENETLEAGQTRTVTLLVTNNGEETLRNIDARAFTDNDLSLPSDTAFARQIGPGETTELVFELGAGADAIPDRTYSFNVDFQYETGGETQLSDTYSVPVDVTEPTDSGGLPWGIIGVVLVVVALVGGALWYRSRS</sequence>
<dbReference type="STRING" id="1324957.K933_00222"/>
<protein>
    <submittedName>
        <fullName evidence="2">Sialidase-1</fullName>
    </submittedName>
</protein>
<dbReference type="Proteomes" id="UP000017840">
    <property type="component" value="Unassembled WGS sequence"/>
</dbReference>
<evidence type="ECO:0000256" key="1">
    <source>
        <dbReference type="SAM" id="Phobius"/>
    </source>
</evidence>
<organism evidence="2 3">
    <name type="scientific">Candidatus Halobonum tyrrellensis G22</name>
    <dbReference type="NCBI Taxonomy" id="1324957"/>
    <lineage>
        <taxon>Archaea</taxon>
        <taxon>Methanobacteriati</taxon>
        <taxon>Methanobacteriota</taxon>
        <taxon>Stenosarchaea group</taxon>
        <taxon>Halobacteria</taxon>
        <taxon>Halobacteriales</taxon>
        <taxon>Haloferacaceae</taxon>
        <taxon>Candidatus Halobonum</taxon>
    </lineage>
</organism>
<dbReference type="PANTHER" id="PTHR35902">
    <property type="entry name" value="S-LAYER DOMAIN-LIKE PROTEIN-RELATED"/>
    <property type="match status" value="1"/>
</dbReference>
<keyword evidence="1" id="KW-1133">Transmembrane helix</keyword>
<gene>
    <name evidence="2" type="ORF">K933_00222</name>
</gene>